<dbReference type="EMBL" id="CAMAPF010000941">
    <property type="protein sequence ID" value="CAH9126211.1"/>
    <property type="molecule type" value="Genomic_DNA"/>
</dbReference>
<evidence type="ECO:0000313" key="3">
    <source>
        <dbReference type="EMBL" id="CAH9126211.1"/>
    </source>
</evidence>
<protein>
    <submittedName>
        <fullName evidence="2">Uncharacterized protein</fullName>
    </submittedName>
</protein>
<dbReference type="PANTHER" id="PTHR35466">
    <property type="entry name" value="SERINE/ARGININE REPETITIVE MATRIX PROTEIN 1"/>
    <property type="match status" value="1"/>
</dbReference>
<organism evidence="2 4">
    <name type="scientific">Cuscuta epithymum</name>
    <dbReference type="NCBI Taxonomy" id="186058"/>
    <lineage>
        <taxon>Eukaryota</taxon>
        <taxon>Viridiplantae</taxon>
        <taxon>Streptophyta</taxon>
        <taxon>Embryophyta</taxon>
        <taxon>Tracheophyta</taxon>
        <taxon>Spermatophyta</taxon>
        <taxon>Magnoliopsida</taxon>
        <taxon>eudicotyledons</taxon>
        <taxon>Gunneridae</taxon>
        <taxon>Pentapetalae</taxon>
        <taxon>asterids</taxon>
        <taxon>lamiids</taxon>
        <taxon>Solanales</taxon>
        <taxon>Convolvulaceae</taxon>
        <taxon>Cuscuteae</taxon>
        <taxon>Cuscuta</taxon>
        <taxon>Cuscuta subgen. Cuscuta</taxon>
    </lineage>
</organism>
<comment type="caution">
    <text evidence="2">The sequence shown here is derived from an EMBL/GenBank/DDBJ whole genome shotgun (WGS) entry which is preliminary data.</text>
</comment>
<feature type="region of interest" description="Disordered" evidence="1">
    <location>
        <begin position="1"/>
        <end position="61"/>
    </location>
</feature>
<feature type="compositionally biased region" description="Basic and acidic residues" evidence="1">
    <location>
        <begin position="35"/>
        <end position="45"/>
    </location>
</feature>
<proteinExistence type="predicted"/>
<dbReference type="AlphaFoldDB" id="A0AAV0DAU3"/>
<evidence type="ECO:0000313" key="4">
    <source>
        <dbReference type="Proteomes" id="UP001152523"/>
    </source>
</evidence>
<accession>A0AAV0DAU3</accession>
<evidence type="ECO:0000256" key="1">
    <source>
        <dbReference type="SAM" id="MobiDB-lite"/>
    </source>
</evidence>
<dbReference type="Proteomes" id="UP001152523">
    <property type="component" value="Unassembled WGS sequence"/>
</dbReference>
<feature type="region of interest" description="Disordered" evidence="1">
    <location>
        <begin position="93"/>
        <end position="149"/>
    </location>
</feature>
<dbReference type="EMBL" id="CAMAPF010000081">
    <property type="protein sequence ID" value="CAH9094446.1"/>
    <property type="molecule type" value="Genomic_DNA"/>
</dbReference>
<reference evidence="2" key="1">
    <citation type="submission" date="2022-07" db="EMBL/GenBank/DDBJ databases">
        <authorList>
            <person name="Macas J."/>
            <person name="Novak P."/>
            <person name="Neumann P."/>
        </authorList>
    </citation>
    <scope>NUCLEOTIDE SEQUENCE</scope>
</reference>
<name>A0AAV0DAU3_9ASTE</name>
<dbReference type="PANTHER" id="PTHR35466:SF4">
    <property type="entry name" value="EXPRESSED PROTEIN"/>
    <property type="match status" value="1"/>
</dbReference>
<keyword evidence="4" id="KW-1185">Reference proteome</keyword>
<sequence length="149" mass="16666">MEASDRKEASIPFKWEIQPGVPRMKGLHGADDDDRSNRRRPDLHAPKMLRPPPGGRLFYRPISEPRRSFRSRPAVVDSGACCPSSLLTSWKGAPPPAEYCSDAETTSRRSGSTWKSLSHFSDSPQYFSSTHTSPPRPVNDAEWPTFALL</sequence>
<evidence type="ECO:0000313" key="2">
    <source>
        <dbReference type="EMBL" id="CAH9094446.1"/>
    </source>
</evidence>
<feature type="compositionally biased region" description="Polar residues" evidence="1">
    <location>
        <begin position="108"/>
        <end position="133"/>
    </location>
</feature>
<gene>
    <name evidence="2" type="ORF">CEPIT_LOCUS12887</name>
    <name evidence="3" type="ORF">CEPIT_LOCUS27355</name>
</gene>